<dbReference type="PANTHER" id="PTHR45586">
    <property type="entry name" value="TPR REPEAT-CONTAINING PROTEIN PA4667"/>
    <property type="match status" value="1"/>
</dbReference>
<dbReference type="InterPro" id="IPR006597">
    <property type="entry name" value="Sel1-like"/>
</dbReference>
<dbReference type="PROSITE" id="PS50005">
    <property type="entry name" value="TPR"/>
    <property type="match status" value="2"/>
</dbReference>
<dbReference type="InterPro" id="IPR019734">
    <property type="entry name" value="TPR_rpt"/>
</dbReference>
<dbReference type="InterPro" id="IPR011990">
    <property type="entry name" value="TPR-like_helical_dom_sf"/>
</dbReference>
<reference evidence="5" key="1">
    <citation type="submission" date="2020-10" db="EMBL/GenBank/DDBJ databases">
        <authorList>
            <person name="Gilroy R."/>
        </authorList>
    </citation>
    <scope>NUCLEOTIDE SEQUENCE</scope>
    <source>
        <strain evidence="5">2478</strain>
    </source>
</reference>
<dbReference type="Pfam" id="PF13432">
    <property type="entry name" value="TPR_16"/>
    <property type="match status" value="2"/>
</dbReference>
<evidence type="ECO:0000256" key="4">
    <source>
        <dbReference type="SAM" id="SignalP"/>
    </source>
</evidence>
<dbReference type="Gene3D" id="1.25.40.10">
    <property type="entry name" value="Tetratricopeptide repeat domain"/>
    <property type="match status" value="5"/>
</dbReference>
<feature type="signal peptide" evidence="4">
    <location>
        <begin position="1"/>
        <end position="26"/>
    </location>
</feature>
<accession>A0A9D9ITH8</accession>
<dbReference type="SMART" id="SM00028">
    <property type="entry name" value="TPR"/>
    <property type="match status" value="5"/>
</dbReference>
<dbReference type="AlphaFoldDB" id="A0A9D9ITH8"/>
<name>A0A9D9ITH8_9BACT</name>
<dbReference type="SUPFAM" id="SSF48452">
    <property type="entry name" value="TPR-like"/>
    <property type="match status" value="5"/>
</dbReference>
<feature type="repeat" description="TPR" evidence="3">
    <location>
        <begin position="614"/>
        <end position="647"/>
    </location>
</feature>
<proteinExistence type="predicted"/>
<sequence>MKKTGIVVFCLSVYLMLPCVGAYASADVREGMPGGSARKDFRQAVELFDRGMYDRAQSLFSALAERYGDCEARGYAVLCAANLQTEGYEHLISSYASDCPTSWLIPQIRYQHALNLFDHDDFSGALDEFDAVSRYRLYKKQIPEFLFKKAYCDFSLGNYDRALLRFKEMDRRAYSDYTAPARFAAGYICYRQKDFSEALQWFSQASKDGRFTSMSDYYMIECLFMLGDHEAVCEKAPELMDNIPQERRPHVIRLISESWLVLGDADKARYWFDQNKESSELRSRSDYFYAGSVLYAVDDYQGAIDKYSMMTDRMDSIGQVANYHLGYCYIQTKNKVAAMEAFKDASSVSYDADITEDAYFNYAKLAFDLNNDTSVFNDYLKKYGDMDRGDKINSYIAVAALYGHDYETAINAYGKIDEMDSDMTLNYMKANYLRAAQLISRSSYRDAVPYLKAAAYYSDKKTMFNQLSRFWIAESYYRNDQFEQAIDLYTELYNISALYKMKEGYLIPYNIAYSHFMSEDYASAAKWFKEYLSGDSVLYRKEASLRYADCLFMQADYAAAIDAYNAVLKDYFRADDIYPYYQAAVSYGLEGDNAKKISLLENVGKADPASPFYPEAYFELGRSYVTAGEPSKATACFDRIVGTVKDSTYIARSLIELGMISHNGGDPDKAIGYFRKVVEEFPLSGCTDDALLAMESVYQSLNEPEKYLAYIDKIGKSSIKTEDEKEMMIFNAAEQIYLSENYQKALVSLQSYMDKYPMGKKVSQAEFYMAECYKNTGQLEKACDYYAKVVDNGSGSFKEMAVLNYSRISYDLQRYDDALGGYESLRSSALLENNRYEALLGMMRSAFRARHYEKAVELSREVKEDSRSDDNICREADWTMAKSYLATSRREEAFAILGALASDPYTSEGAEAAWLIIQDCYDRGDFDEVEKKVYAFSDAQTGQTYWLAKSFIVLGDAFVERGDLEQAEATFKSIEDGYSPLPGGDDVLDNVKMRLSRLGSMISAQAAVADSTSAAASPDQE</sequence>
<comment type="caution">
    <text evidence="5">The sequence shown here is derived from an EMBL/GenBank/DDBJ whole genome shotgun (WGS) entry which is preliminary data.</text>
</comment>
<evidence type="ECO:0000256" key="2">
    <source>
        <dbReference type="ARBA" id="ARBA00022803"/>
    </source>
</evidence>
<dbReference type="SMART" id="SM00671">
    <property type="entry name" value="SEL1"/>
    <property type="match status" value="4"/>
</dbReference>
<dbReference type="Pfam" id="PF13181">
    <property type="entry name" value="TPR_8"/>
    <property type="match status" value="1"/>
</dbReference>
<protein>
    <submittedName>
        <fullName evidence="5">Tetratricopeptide repeat protein</fullName>
    </submittedName>
</protein>
<organism evidence="5 6">
    <name type="scientific">Candidatus Cryptobacteroides excrementipullorum</name>
    <dbReference type="NCBI Taxonomy" id="2840761"/>
    <lineage>
        <taxon>Bacteria</taxon>
        <taxon>Pseudomonadati</taxon>
        <taxon>Bacteroidota</taxon>
        <taxon>Bacteroidia</taxon>
        <taxon>Bacteroidales</taxon>
        <taxon>Candidatus Cryptobacteroides</taxon>
    </lineage>
</organism>
<reference evidence="5" key="2">
    <citation type="journal article" date="2021" name="PeerJ">
        <title>Extensive microbial diversity within the chicken gut microbiome revealed by metagenomics and culture.</title>
        <authorList>
            <person name="Gilroy R."/>
            <person name="Ravi A."/>
            <person name="Getino M."/>
            <person name="Pursley I."/>
            <person name="Horton D.L."/>
            <person name="Alikhan N.F."/>
            <person name="Baker D."/>
            <person name="Gharbi K."/>
            <person name="Hall N."/>
            <person name="Watson M."/>
            <person name="Adriaenssens E.M."/>
            <person name="Foster-Nyarko E."/>
            <person name="Jarju S."/>
            <person name="Secka A."/>
            <person name="Antonio M."/>
            <person name="Oren A."/>
            <person name="Chaudhuri R.R."/>
            <person name="La Ragione R."/>
            <person name="Hildebrand F."/>
            <person name="Pallen M.J."/>
        </authorList>
    </citation>
    <scope>NUCLEOTIDE SEQUENCE</scope>
    <source>
        <strain evidence="5">2478</strain>
    </source>
</reference>
<feature type="chain" id="PRO_5039556607" evidence="4">
    <location>
        <begin position="27"/>
        <end position="1021"/>
    </location>
</feature>
<dbReference type="PANTHER" id="PTHR45586:SF1">
    <property type="entry name" value="LIPOPOLYSACCHARIDE ASSEMBLY PROTEIN B"/>
    <property type="match status" value="1"/>
</dbReference>
<dbReference type="InterPro" id="IPR051012">
    <property type="entry name" value="CellSynth/LPSAsmb/PSIAsmb"/>
</dbReference>
<evidence type="ECO:0000313" key="5">
    <source>
        <dbReference type="EMBL" id="MBO8477895.1"/>
    </source>
</evidence>
<dbReference type="Proteomes" id="UP000823771">
    <property type="component" value="Unassembled WGS sequence"/>
</dbReference>
<gene>
    <name evidence="5" type="ORF">IAB80_03235</name>
</gene>
<feature type="repeat" description="TPR" evidence="3">
    <location>
        <begin position="651"/>
        <end position="684"/>
    </location>
</feature>
<evidence type="ECO:0000256" key="3">
    <source>
        <dbReference type="PROSITE-ProRule" id="PRU00339"/>
    </source>
</evidence>
<keyword evidence="2 3" id="KW-0802">TPR repeat</keyword>
<dbReference type="EMBL" id="JADILZ010000028">
    <property type="protein sequence ID" value="MBO8477895.1"/>
    <property type="molecule type" value="Genomic_DNA"/>
</dbReference>
<evidence type="ECO:0000313" key="6">
    <source>
        <dbReference type="Proteomes" id="UP000823771"/>
    </source>
</evidence>
<dbReference type="Pfam" id="PF13174">
    <property type="entry name" value="TPR_6"/>
    <property type="match status" value="2"/>
</dbReference>
<keyword evidence="4" id="KW-0732">Signal</keyword>
<keyword evidence="1" id="KW-0677">Repeat</keyword>
<evidence type="ECO:0000256" key="1">
    <source>
        <dbReference type="ARBA" id="ARBA00022737"/>
    </source>
</evidence>